<dbReference type="AlphaFoldDB" id="A0A951QQ02"/>
<accession>A0A951QQ02</accession>
<evidence type="ECO:0000313" key="1">
    <source>
        <dbReference type="EMBL" id="MBW4669876.1"/>
    </source>
</evidence>
<name>A0A951QQ02_9CYAN</name>
<gene>
    <name evidence="1" type="ORF">KME60_21295</name>
</gene>
<reference evidence="1" key="2">
    <citation type="journal article" date="2022" name="Microbiol. Resour. Announc.">
        <title>Metagenome Sequencing to Explore Phylogenomics of Terrestrial Cyanobacteria.</title>
        <authorList>
            <person name="Ward R.D."/>
            <person name="Stajich J.E."/>
            <person name="Johansen J.R."/>
            <person name="Huntemann M."/>
            <person name="Clum A."/>
            <person name="Foster B."/>
            <person name="Foster B."/>
            <person name="Roux S."/>
            <person name="Palaniappan K."/>
            <person name="Varghese N."/>
            <person name="Mukherjee S."/>
            <person name="Reddy T.B.K."/>
            <person name="Daum C."/>
            <person name="Copeland A."/>
            <person name="Chen I.A."/>
            <person name="Ivanova N.N."/>
            <person name="Kyrpides N.C."/>
            <person name="Shapiro N."/>
            <person name="Eloe-Fadrosh E.A."/>
            <person name="Pietrasiak N."/>
        </authorList>
    </citation>
    <scope>NUCLEOTIDE SEQUENCE</scope>
    <source>
        <strain evidence="1">GSE-NOS-MK-12-04C</strain>
    </source>
</reference>
<dbReference type="Proteomes" id="UP000729701">
    <property type="component" value="Unassembled WGS sequence"/>
</dbReference>
<dbReference type="EMBL" id="JAHHGZ010000025">
    <property type="protein sequence ID" value="MBW4669876.1"/>
    <property type="molecule type" value="Genomic_DNA"/>
</dbReference>
<sequence>MTLEELWQQKSDRELEVAARKITEYTEEAEQVIRAEIRKRGMPEPPTFIRNAIRDAHGLTPVANQETEDYIREQIRAIHQGRCPRCSGHGPVDVHTSHWVWSLVFFTYWGSNSHICCRKCGRVKQIKACLFSFVLGWWGFPWGLLKTPIQIIQNLIGLFGGPSDSKPSENLYLIVYKQLK</sequence>
<comment type="caution">
    <text evidence="1">The sequence shown here is derived from an EMBL/GenBank/DDBJ whole genome shotgun (WGS) entry which is preliminary data.</text>
</comment>
<proteinExistence type="predicted"/>
<evidence type="ECO:0000313" key="2">
    <source>
        <dbReference type="Proteomes" id="UP000729701"/>
    </source>
</evidence>
<organism evidence="1 2">
    <name type="scientific">Cyanomargarita calcarea GSE-NOS-MK-12-04C</name>
    <dbReference type="NCBI Taxonomy" id="2839659"/>
    <lineage>
        <taxon>Bacteria</taxon>
        <taxon>Bacillati</taxon>
        <taxon>Cyanobacteriota</taxon>
        <taxon>Cyanophyceae</taxon>
        <taxon>Nostocales</taxon>
        <taxon>Cyanomargaritaceae</taxon>
        <taxon>Cyanomargarita</taxon>
    </lineage>
</organism>
<reference evidence="1" key="1">
    <citation type="submission" date="2021-05" db="EMBL/GenBank/DDBJ databases">
        <authorList>
            <person name="Pietrasiak N."/>
            <person name="Ward R."/>
            <person name="Stajich J.E."/>
            <person name="Kurbessoian T."/>
        </authorList>
    </citation>
    <scope>NUCLEOTIDE SEQUENCE</scope>
    <source>
        <strain evidence="1">GSE-NOS-MK-12-04C</strain>
    </source>
</reference>
<protein>
    <submittedName>
        <fullName evidence="1">Uncharacterized protein</fullName>
    </submittedName>
</protein>